<gene>
    <name evidence="9" type="ORF">CBQ26_07960</name>
</gene>
<evidence type="ECO:0000256" key="5">
    <source>
        <dbReference type="ARBA" id="ARBA00022777"/>
    </source>
</evidence>
<evidence type="ECO:0000313" key="9">
    <source>
        <dbReference type="EMBL" id="OWL96912.1"/>
    </source>
</evidence>
<dbReference type="SUPFAM" id="SSF52172">
    <property type="entry name" value="CheY-like"/>
    <property type="match status" value="1"/>
</dbReference>
<dbReference type="SUPFAM" id="SSF55785">
    <property type="entry name" value="PYP-like sensor domain (PAS domain)"/>
    <property type="match status" value="1"/>
</dbReference>
<keyword evidence="5" id="KW-0418">Kinase</keyword>
<organism evidence="9 10">
    <name type="scientific">Deinococcus indicus</name>
    <dbReference type="NCBI Taxonomy" id="223556"/>
    <lineage>
        <taxon>Bacteria</taxon>
        <taxon>Thermotogati</taxon>
        <taxon>Deinococcota</taxon>
        <taxon>Deinococci</taxon>
        <taxon>Deinococcales</taxon>
        <taxon>Deinococcaceae</taxon>
        <taxon>Deinococcus</taxon>
    </lineage>
</organism>
<dbReference type="PANTHER" id="PTHR43304">
    <property type="entry name" value="PHYTOCHROME-LIKE PROTEIN CPH1"/>
    <property type="match status" value="1"/>
</dbReference>
<dbReference type="Pfam" id="PF00512">
    <property type="entry name" value="HisKA"/>
    <property type="match status" value="1"/>
</dbReference>
<dbReference type="SUPFAM" id="SSF55874">
    <property type="entry name" value="ATPase domain of HSP90 chaperone/DNA topoisomerase II/histidine kinase"/>
    <property type="match status" value="1"/>
</dbReference>
<dbReference type="Gene3D" id="1.10.287.130">
    <property type="match status" value="1"/>
</dbReference>
<reference evidence="9 10" key="1">
    <citation type="submission" date="2017-05" db="EMBL/GenBank/DDBJ databases">
        <title>De novo genome assembly of Deniococcus indicus strain DR1.</title>
        <authorList>
            <person name="Chauhan D."/>
            <person name="Yennamalli R.M."/>
            <person name="Priyadarshini R."/>
        </authorList>
    </citation>
    <scope>NUCLEOTIDE SEQUENCE [LARGE SCALE GENOMIC DNA]</scope>
    <source>
        <strain evidence="9 10">DR1</strain>
    </source>
</reference>
<protein>
    <recommendedName>
        <fullName evidence="2">histidine kinase</fullName>
        <ecNumber evidence="2">2.7.13.3</ecNumber>
    </recommendedName>
</protein>
<dbReference type="Pfam" id="PF00072">
    <property type="entry name" value="Response_reg"/>
    <property type="match status" value="1"/>
</dbReference>
<keyword evidence="3 6" id="KW-0597">Phosphoprotein</keyword>
<dbReference type="InterPro" id="IPR036890">
    <property type="entry name" value="HATPase_C_sf"/>
</dbReference>
<evidence type="ECO:0000256" key="4">
    <source>
        <dbReference type="ARBA" id="ARBA00022679"/>
    </source>
</evidence>
<sequence length="641" mass="70925">MTARAPLRLLIVEDSPEDAAMYGHHLRGWDAFEIRTRVEALGEDAMKALSEWAPDALLLDYRLPDMTGLEFLQDAEPDCAVIVLTGVGDEQVAVQAIQLGAQDYLVKGRLTAEQLRQSLNRALNTHLLERELRRSQERTATILGSITDGFLSFGPDGQLEELNSAAAELLGTQLPMPGPPFAWDSSGAFASAMRRAQDSGEFTTAEVPVDSTHRWLHARLYPSDAGLTAYLYDVTDRRQAEQRANRQSEQLQQLYDAAVTLNTVRERQDVLNAALQISRDLLGTDQIVLAVPGDVLGAWQFSGLTDPASDDLRRLMMAVTPDVTDVVRDGYWTALPLVRDTDGTGYPGVLLGVLAILNPGDPLDRDRETLLLTLGQLLSDALTRSALVEADREHREYLEERVQARTAALERSNRELEQFAYVASHDLKEPLRTISSFTQLLQSRYGPQLDERARRYIDITVAGAQRMSTLIEDVLAVSRLNTQPSVPTLSDLNAITANVTAQWEPLIHQTGAQIQVGPLPRLMVDPTQFTQLLQHLIGNALKFRREGTPPRVHLSARPHPDGWQFTVSDNGIGIDPAYFERVFVIFQRLHTRDHYQGNGIGLALCRKIVEGRGGTIWLAGNAQGGTDVHFTVPFQSGDTAP</sequence>
<accession>A0A246BNU1</accession>
<dbReference type="InterPro" id="IPR035965">
    <property type="entry name" value="PAS-like_dom_sf"/>
</dbReference>
<dbReference type="InterPro" id="IPR011006">
    <property type="entry name" value="CheY-like_superfamily"/>
</dbReference>
<dbReference type="PANTHER" id="PTHR43304:SF1">
    <property type="entry name" value="PAC DOMAIN-CONTAINING PROTEIN"/>
    <property type="match status" value="1"/>
</dbReference>
<dbReference type="InterPro" id="IPR003661">
    <property type="entry name" value="HisK_dim/P_dom"/>
</dbReference>
<feature type="domain" description="Response regulatory" evidence="8">
    <location>
        <begin position="8"/>
        <end position="122"/>
    </location>
</feature>
<comment type="catalytic activity">
    <reaction evidence="1">
        <text>ATP + protein L-histidine = ADP + protein N-phospho-L-histidine.</text>
        <dbReference type="EC" id="2.7.13.3"/>
    </reaction>
</comment>
<dbReference type="GO" id="GO:0000155">
    <property type="term" value="F:phosphorelay sensor kinase activity"/>
    <property type="evidence" value="ECO:0007669"/>
    <property type="project" value="InterPro"/>
</dbReference>
<evidence type="ECO:0000256" key="3">
    <source>
        <dbReference type="ARBA" id="ARBA00022553"/>
    </source>
</evidence>
<evidence type="ECO:0000259" key="7">
    <source>
        <dbReference type="PROSITE" id="PS50109"/>
    </source>
</evidence>
<dbReference type="EC" id="2.7.13.3" evidence="2"/>
<dbReference type="InterPro" id="IPR005467">
    <property type="entry name" value="His_kinase_dom"/>
</dbReference>
<dbReference type="SMART" id="SM00388">
    <property type="entry name" value="HisKA"/>
    <property type="match status" value="1"/>
</dbReference>
<dbReference type="PROSITE" id="PS50109">
    <property type="entry name" value="HIS_KIN"/>
    <property type="match status" value="1"/>
</dbReference>
<dbReference type="CDD" id="cd00082">
    <property type="entry name" value="HisKA"/>
    <property type="match status" value="1"/>
</dbReference>
<dbReference type="AlphaFoldDB" id="A0A246BNU1"/>
<dbReference type="InterPro" id="IPR052162">
    <property type="entry name" value="Sensor_kinase/Photoreceptor"/>
</dbReference>
<dbReference type="SMART" id="SM00387">
    <property type="entry name" value="HATPase_c"/>
    <property type="match status" value="1"/>
</dbReference>
<evidence type="ECO:0000256" key="1">
    <source>
        <dbReference type="ARBA" id="ARBA00000085"/>
    </source>
</evidence>
<dbReference type="PRINTS" id="PR00344">
    <property type="entry name" value="BCTRLSENSOR"/>
</dbReference>
<dbReference type="RefSeq" id="WP_088248109.1">
    <property type="nucleotide sequence ID" value="NZ_NHMK01000010.1"/>
</dbReference>
<keyword evidence="10" id="KW-1185">Reference proteome</keyword>
<dbReference type="InterPro" id="IPR001789">
    <property type="entry name" value="Sig_transdc_resp-reg_receiver"/>
</dbReference>
<evidence type="ECO:0000313" key="10">
    <source>
        <dbReference type="Proteomes" id="UP000197208"/>
    </source>
</evidence>
<dbReference type="InterPro" id="IPR004358">
    <property type="entry name" value="Sig_transdc_His_kin-like_C"/>
</dbReference>
<feature type="modified residue" description="4-aspartylphosphate" evidence="6">
    <location>
        <position position="60"/>
    </location>
</feature>
<dbReference type="PROSITE" id="PS50110">
    <property type="entry name" value="RESPONSE_REGULATORY"/>
    <property type="match status" value="1"/>
</dbReference>
<feature type="domain" description="Histidine kinase" evidence="7">
    <location>
        <begin position="422"/>
        <end position="636"/>
    </location>
</feature>
<evidence type="ECO:0000256" key="2">
    <source>
        <dbReference type="ARBA" id="ARBA00012438"/>
    </source>
</evidence>
<comment type="caution">
    <text evidence="9">The sequence shown here is derived from an EMBL/GenBank/DDBJ whole genome shotgun (WGS) entry which is preliminary data.</text>
</comment>
<evidence type="ECO:0000256" key="6">
    <source>
        <dbReference type="PROSITE-ProRule" id="PRU00169"/>
    </source>
</evidence>
<dbReference type="InterPro" id="IPR013656">
    <property type="entry name" value="PAS_4"/>
</dbReference>
<dbReference type="Gene3D" id="3.40.50.2300">
    <property type="match status" value="1"/>
</dbReference>
<name>A0A246BNU1_9DEIO</name>
<dbReference type="Pfam" id="PF08448">
    <property type="entry name" value="PAS_4"/>
    <property type="match status" value="1"/>
</dbReference>
<dbReference type="Gene3D" id="3.30.450.20">
    <property type="entry name" value="PAS domain"/>
    <property type="match status" value="1"/>
</dbReference>
<evidence type="ECO:0000259" key="8">
    <source>
        <dbReference type="PROSITE" id="PS50110"/>
    </source>
</evidence>
<dbReference type="SUPFAM" id="SSF47384">
    <property type="entry name" value="Homodimeric domain of signal transducing histidine kinase"/>
    <property type="match status" value="1"/>
</dbReference>
<dbReference type="OrthoDB" id="63160at2"/>
<dbReference type="InterPro" id="IPR036097">
    <property type="entry name" value="HisK_dim/P_sf"/>
</dbReference>
<dbReference type="SMART" id="SM00448">
    <property type="entry name" value="REC"/>
    <property type="match status" value="1"/>
</dbReference>
<proteinExistence type="predicted"/>
<dbReference type="Pfam" id="PF02518">
    <property type="entry name" value="HATPase_c"/>
    <property type="match status" value="1"/>
</dbReference>
<dbReference type="Gene3D" id="3.30.565.10">
    <property type="entry name" value="Histidine kinase-like ATPase, C-terminal domain"/>
    <property type="match status" value="1"/>
</dbReference>
<keyword evidence="4" id="KW-0808">Transferase</keyword>
<dbReference type="InterPro" id="IPR003594">
    <property type="entry name" value="HATPase_dom"/>
</dbReference>
<dbReference type="Proteomes" id="UP000197208">
    <property type="component" value="Unassembled WGS sequence"/>
</dbReference>
<dbReference type="EMBL" id="NHMK01000010">
    <property type="protein sequence ID" value="OWL96912.1"/>
    <property type="molecule type" value="Genomic_DNA"/>
</dbReference>